<proteinExistence type="inferred from homology"/>
<sequence>MKPTPSPKPGKVVMPDMLSTLPIIDPRWLLFVRVAASGSLSKAAAMLDMPQSMVSRNIAQLEQQCGQRLFRRTGRGVVLTEFGEQTLPRVARLVDEADALADDIRNARGQPVGEVLVGLLPSAVGQFAAPLFAAVREQLPGVRLHLVEGASAQLEEQLRDGRLDMGIVLREDEASIGDAHVLARVPLHLVGRRGDALVSKSDVALTALAGVPLVVPSRPHLLRARLDRLATDHALPLQVAVEADSVRLQYEIAAAGGGYAIASVQPGMLDARLASSQIVQPLLERFVVLAESPLRPHTRATLEVRRLIHRVAESHIT</sequence>
<evidence type="ECO:0000256" key="5">
    <source>
        <dbReference type="ARBA" id="ARBA00023163"/>
    </source>
</evidence>
<dbReference type="GO" id="GO:0003700">
    <property type="term" value="F:DNA-binding transcription factor activity"/>
    <property type="evidence" value="ECO:0007669"/>
    <property type="project" value="InterPro"/>
</dbReference>
<accession>A0AA41WV14</accession>
<dbReference type="Proteomes" id="UP001162793">
    <property type="component" value="Unassembled WGS sequence"/>
</dbReference>
<reference evidence="8" key="1">
    <citation type="journal article" date="2023" name="Front. Microbiol.">
        <title>Ralstonia chuxiongensis sp. nov., Ralstonia mojiangensis sp. nov., and Ralstonia soli sp. nov., isolated from tobacco fields, are three novel species in the family Burkholderiaceae.</title>
        <authorList>
            <person name="Lu C.H."/>
            <person name="Zhang Y.Y."/>
            <person name="Jiang N."/>
            <person name="Chen W."/>
            <person name="Shao X."/>
            <person name="Zhao Z.M."/>
            <person name="Lu W.L."/>
            <person name="Hu X."/>
            <person name="Xi Y.X."/>
            <person name="Zou S.Y."/>
            <person name="Wei Q.J."/>
            <person name="Lin Z.L."/>
            <person name="Gong L."/>
            <person name="Gai X.T."/>
            <person name="Zhang L.Q."/>
            <person name="Li J.Y."/>
            <person name="Jin Y."/>
            <person name="Xia Z.Y."/>
        </authorList>
    </citation>
    <scope>NUCLEOTIDE SEQUENCE [LARGE SCALE GENOMIC DNA]</scope>
    <source>
        <strain evidence="8">21YRMH01-3</strain>
    </source>
</reference>
<evidence type="ECO:0000256" key="4">
    <source>
        <dbReference type="ARBA" id="ARBA00023159"/>
    </source>
</evidence>
<comment type="caution">
    <text evidence="7">The sequence shown here is derived from an EMBL/GenBank/DDBJ whole genome shotgun (WGS) entry which is preliminary data.</text>
</comment>
<name>A0AA41WV14_9RALS</name>
<dbReference type="Pfam" id="PF00126">
    <property type="entry name" value="HTH_1"/>
    <property type="match status" value="1"/>
</dbReference>
<dbReference type="FunFam" id="1.10.10.10:FF:000001">
    <property type="entry name" value="LysR family transcriptional regulator"/>
    <property type="match status" value="1"/>
</dbReference>
<dbReference type="RefSeq" id="WP_253535989.1">
    <property type="nucleotide sequence ID" value="NZ_JAMYWC010000002.1"/>
</dbReference>
<dbReference type="Gene3D" id="1.10.10.10">
    <property type="entry name" value="Winged helix-like DNA-binding domain superfamily/Winged helix DNA-binding domain"/>
    <property type="match status" value="1"/>
</dbReference>
<protein>
    <submittedName>
        <fullName evidence="7">LysR family transcriptional regulator</fullName>
    </submittedName>
</protein>
<dbReference type="InterPro" id="IPR036388">
    <property type="entry name" value="WH-like_DNA-bd_sf"/>
</dbReference>
<dbReference type="SUPFAM" id="SSF46785">
    <property type="entry name" value="Winged helix' DNA-binding domain"/>
    <property type="match status" value="1"/>
</dbReference>
<dbReference type="SUPFAM" id="SSF53850">
    <property type="entry name" value="Periplasmic binding protein-like II"/>
    <property type="match status" value="1"/>
</dbReference>
<evidence type="ECO:0000313" key="7">
    <source>
        <dbReference type="EMBL" id="MCP1172040.1"/>
    </source>
</evidence>
<dbReference type="InterPro" id="IPR000847">
    <property type="entry name" value="LysR_HTH_N"/>
</dbReference>
<evidence type="ECO:0000256" key="3">
    <source>
        <dbReference type="ARBA" id="ARBA00023125"/>
    </source>
</evidence>
<dbReference type="PROSITE" id="PS50931">
    <property type="entry name" value="HTH_LYSR"/>
    <property type="match status" value="1"/>
</dbReference>
<evidence type="ECO:0000256" key="1">
    <source>
        <dbReference type="ARBA" id="ARBA00009437"/>
    </source>
</evidence>
<dbReference type="PRINTS" id="PR00039">
    <property type="entry name" value="HTHLYSR"/>
</dbReference>
<dbReference type="AlphaFoldDB" id="A0AA41WV14"/>
<dbReference type="Gene3D" id="3.40.190.290">
    <property type="match status" value="1"/>
</dbReference>
<dbReference type="GO" id="GO:0003677">
    <property type="term" value="F:DNA binding"/>
    <property type="evidence" value="ECO:0007669"/>
    <property type="project" value="UniProtKB-KW"/>
</dbReference>
<keyword evidence="3" id="KW-0238">DNA-binding</keyword>
<evidence type="ECO:0000256" key="2">
    <source>
        <dbReference type="ARBA" id="ARBA00023015"/>
    </source>
</evidence>
<keyword evidence="4" id="KW-0010">Activator</keyword>
<gene>
    <name evidence="7" type="ORF">NKG59_06700</name>
</gene>
<dbReference type="InterPro" id="IPR036390">
    <property type="entry name" value="WH_DNA-bd_sf"/>
</dbReference>
<feature type="domain" description="HTH lysR-type" evidence="6">
    <location>
        <begin position="24"/>
        <end position="80"/>
    </location>
</feature>
<dbReference type="GO" id="GO:2000142">
    <property type="term" value="P:regulation of DNA-templated transcription initiation"/>
    <property type="evidence" value="ECO:0007669"/>
    <property type="project" value="TreeGrafter"/>
</dbReference>
<keyword evidence="8" id="KW-1185">Reference proteome</keyword>
<dbReference type="PANTHER" id="PTHR30293:SF0">
    <property type="entry name" value="NITROGEN ASSIMILATION REGULATORY PROTEIN NAC"/>
    <property type="match status" value="1"/>
</dbReference>
<evidence type="ECO:0000259" key="6">
    <source>
        <dbReference type="PROSITE" id="PS50931"/>
    </source>
</evidence>
<organism evidence="7 8">
    <name type="scientific">Ralstonia chuxiongensis</name>
    <dbReference type="NCBI Taxonomy" id="2957504"/>
    <lineage>
        <taxon>Bacteria</taxon>
        <taxon>Pseudomonadati</taxon>
        <taxon>Pseudomonadota</taxon>
        <taxon>Betaproteobacteria</taxon>
        <taxon>Burkholderiales</taxon>
        <taxon>Burkholderiaceae</taxon>
        <taxon>Ralstonia</taxon>
    </lineage>
</organism>
<dbReference type="EMBL" id="JAMYWC010000002">
    <property type="protein sequence ID" value="MCP1172040.1"/>
    <property type="molecule type" value="Genomic_DNA"/>
</dbReference>
<dbReference type="PANTHER" id="PTHR30293">
    <property type="entry name" value="TRANSCRIPTIONAL REGULATORY PROTEIN NAC-RELATED"/>
    <property type="match status" value="1"/>
</dbReference>
<keyword evidence="5" id="KW-0804">Transcription</keyword>
<dbReference type="InterPro" id="IPR005119">
    <property type="entry name" value="LysR_subst-bd"/>
</dbReference>
<evidence type="ECO:0000313" key="8">
    <source>
        <dbReference type="Proteomes" id="UP001162793"/>
    </source>
</evidence>
<dbReference type="Pfam" id="PF03466">
    <property type="entry name" value="LysR_substrate"/>
    <property type="match status" value="1"/>
</dbReference>
<comment type="similarity">
    <text evidence="1">Belongs to the LysR transcriptional regulatory family.</text>
</comment>
<keyword evidence="2" id="KW-0805">Transcription regulation</keyword>